<accession>A0ABW0IY77</accession>
<proteinExistence type="predicted"/>
<organism evidence="1 2">
    <name type="scientific">Bosea eneae</name>
    <dbReference type="NCBI Taxonomy" id="151454"/>
    <lineage>
        <taxon>Bacteria</taxon>
        <taxon>Pseudomonadati</taxon>
        <taxon>Pseudomonadota</taxon>
        <taxon>Alphaproteobacteria</taxon>
        <taxon>Hyphomicrobiales</taxon>
        <taxon>Boseaceae</taxon>
        <taxon>Bosea</taxon>
    </lineage>
</organism>
<dbReference type="Proteomes" id="UP001596053">
    <property type="component" value="Unassembled WGS sequence"/>
</dbReference>
<evidence type="ECO:0008006" key="3">
    <source>
        <dbReference type="Google" id="ProtNLM"/>
    </source>
</evidence>
<protein>
    <recommendedName>
        <fullName evidence="3">RpiR family transcriptional regulator</fullName>
    </recommendedName>
</protein>
<sequence>MPKQGERDDGIVGAENWLKLADEIFSTFSQAPHGAKETVLASAAAKHGVSPQTLRRLLAARQFLDRLLQTEPGLAQALRTSSFAAVEVIARWARWDRLAAADAARKLLAEKTSVRQLATAEQTARKHKGNTGIQRLPMDVALQAATTITREVSALLGRQLHVTWASHAYRTAVTGAREPSMFVHLREQFGIGPSGVALVLDDDQFTRGEIAVAILTRHPKVHAFSTLSMLAGLGHQGFGGLLVCFEPKLISWLQGLARAFSPAQVGVLALDPDILLGLGSEENGGGL</sequence>
<dbReference type="RefSeq" id="WP_377801443.1">
    <property type="nucleotide sequence ID" value="NZ_JBHSLW010000070.1"/>
</dbReference>
<reference evidence="2" key="1">
    <citation type="journal article" date="2019" name="Int. J. Syst. Evol. Microbiol.">
        <title>The Global Catalogue of Microorganisms (GCM) 10K type strain sequencing project: providing services to taxonomists for standard genome sequencing and annotation.</title>
        <authorList>
            <consortium name="The Broad Institute Genomics Platform"/>
            <consortium name="The Broad Institute Genome Sequencing Center for Infectious Disease"/>
            <person name="Wu L."/>
            <person name="Ma J."/>
        </authorList>
    </citation>
    <scope>NUCLEOTIDE SEQUENCE [LARGE SCALE GENOMIC DNA]</scope>
    <source>
        <strain evidence="2">NCAIM B.01391</strain>
    </source>
</reference>
<dbReference type="EMBL" id="JBHSLW010000070">
    <property type="protein sequence ID" value="MFC5423283.1"/>
    <property type="molecule type" value="Genomic_DNA"/>
</dbReference>
<evidence type="ECO:0000313" key="2">
    <source>
        <dbReference type="Proteomes" id="UP001596053"/>
    </source>
</evidence>
<comment type="caution">
    <text evidence="1">The sequence shown here is derived from an EMBL/GenBank/DDBJ whole genome shotgun (WGS) entry which is preliminary data.</text>
</comment>
<keyword evidence="2" id="KW-1185">Reference proteome</keyword>
<evidence type="ECO:0000313" key="1">
    <source>
        <dbReference type="EMBL" id="MFC5423283.1"/>
    </source>
</evidence>
<name>A0ABW0IY77_9HYPH</name>
<gene>
    <name evidence="1" type="ORF">ACFPOB_27440</name>
</gene>